<feature type="region of interest" description="Disordered" evidence="2">
    <location>
        <begin position="1"/>
        <end position="26"/>
    </location>
</feature>
<reference evidence="3" key="1">
    <citation type="journal article" date="2020" name="bioRxiv">
        <title>Comparative genomics of Chlamydomonas.</title>
        <authorList>
            <person name="Craig R.J."/>
            <person name="Hasan A.R."/>
            <person name="Ness R.W."/>
            <person name="Keightley P.D."/>
        </authorList>
    </citation>
    <scope>NUCLEOTIDE SEQUENCE</scope>
    <source>
        <strain evidence="3">SAG 7.73</strain>
    </source>
</reference>
<name>A0A835SBX2_CHLIN</name>
<evidence type="ECO:0000313" key="3">
    <source>
        <dbReference type="EMBL" id="KAG2422731.1"/>
    </source>
</evidence>
<evidence type="ECO:0008006" key="5">
    <source>
        <dbReference type="Google" id="ProtNLM"/>
    </source>
</evidence>
<dbReference type="AlphaFoldDB" id="A0A835SBX2"/>
<evidence type="ECO:0000256" key="2">
    <source>
        <dbReference type="SAM" id="MobiDB-lite"/>
    </source>
</evidence>
<dbReference type="InterPro" id="IPR004882">
    <property type="entry name" value="Luc7-rel"/>
</dbReference>
<dbReference type="GO" id="GO:0005685">
    <property type="term" value="C:U1 snRNP"/>
    <property type="evidence" value="ECO:0007669"/>
    <property type="project" value="InterPro"/>
</dbReference>
<comment type="similarity">
    <text evidence="1">Belongs to the Luc7 family.</text>
</comment>
<evidence type="ECO:0000313" key="4">
    <source>
        <dbReference type="Proteomes" id="UP000650467"/>
    </source>
</evidence>
<dbReference type="GO" id="GO:0003729">
    <property type="term" value="F:mRNA binding"/>
    <property type="evidence" value="ECO:0007669"/>
    <property type="project" value="InterPro"/>
</dbReference>
<comment type="caution">
    <text evidence="3">The sequence shown here is derived from an EMBL/GenBank/DDBJ whole genome shotgun (WGS) entry which is preliminary data.</text>
</comment>
<evidence type="ECO:0000256" key="1">
    <source>
        <dbReference type="ARBA" id="ARBA00005655"/>
    </source>
</evidence>
<dbReference type="GO" id="GO:0006376">
    <property type="term" value="P:mRNA splice site recognition"/>
    <property type="evidence" value="ECO:0007669"/>
    <property type="project" value="InterPro"/>
</dbReference>
<dbReference type="PANTHER" id="PTHR12375">
    <property type="entry name" value="RNA-BINDING PROTEIN LUC7-RELATED"/>
    <property type="match status" value="1"/>
</dbReference>
<feature type="region of interest" description="Disordered" evidence="2">
    <location>
        <begin position="132"/>
        <end position="273"/>
    </location>
</feature>
<sequence length="273" mass="31203">MDRKIAKAKDRAEAESSARPLKPEDAARLSDMQAKAKEMLQKSQEAGEAGEVDVSMALAQQATEMQAQHDRLHKSLTAPERTMSVCDICGVFINSTDNDQRRQEHLTGKQYLGWKAIREKYAELTSRWEVRARSREPELPPPPGIAPVAASRERSGPPPEERGRSHDRERERERSPRREDRGYERGRSGGSGYDDRGGYDRGYDRDRGGDRDRGYDRGRDDRGYDRGYERGRGGYDDRRDRGGYEDRGRGGGHDDGYRSGSGRRSDYEDRRRY</sequence>
<dbReference type="EMBL" id="JAEHOC010000095">
    <property type="protein sequence ID" value="KAG2422731.1"/>
    <property type="molecule type" value="Genomic_DNA"/>
</dbReference>
<gene>
    <name evidence="3" type="ORF">HXX76_015818</name>
</gene>
<feature type="compositionally biased region" description="Basic and acidic residues" evidence="2">
    <location>
        <begin position="151"/>
        <end position="273"/>
    </location>
</feature>
<dbReference type="Proteomes" id="UP000650467">
    <property type="component" value="Unassembled WGS sequence"/>
</dbReference>
<proteinExistence type="inferred from homology"/>
<organism evidence="3 4">
    <name type="scientific">Chlamydomonas incerta</name>
    <dbReference type="NCBI Taxonomy" id="51695"/>
    <lineage>
        <taxon>Eukaryota</taxon>
        <taxon>Viridiplantae</taxon>
        <taxon>Chlorophyta</taxon>
        <taxon>core chlorophytes</taxon>
        <taxon>Chlorophyceae</taxon>
        <taxon>CS clade</taxon>
        <taxon>Chlamydomonadales</taxon>
        <taxon>Chlamydomonadaceae</taxon>
        <taxon>Chlamydomonas</taxon>
    </lineage>
</organism>
<accession>A0A835SBX2</accession>
<dbReference type="OrthoDB" id="10266921at2759"/>
<keyword evidence="4" id="KW-1185">Reference proteome</keyword>
<protein>
    <recommendedName>
        <fullName evidence="5">Luc7-like protein</fullName>
    </recommendedName>
</protein>
<dbReference type="Pfam" id="PF03194">
    <property type="entry name" value="LUC7"/>
    <property type="match status" value="1"/>
</dbReference>